<name>A0AAQ3LBI9_9BACT</name>
<keyword evidence="1" id="KW-0472">Membrane</keyword>
<dbReference type="EMBL" id="CP136920">
    <property type="protein sequence ID" value="WOO43064.1"/>
    <property type="molecule type" value="Genomic_DNA"/>
</dbReference>
<protein>
    <submittedName>
        <fullName evidence="2">Uncharacterized protein</fullName>
    </submittedName>
</protein>
<accession>A0AAQ3LBI9</accession>
<keyword evidence="1" id="KW-0812">Transmembrane</keyword>
<evidence type="ECO:0000256" key="1">
    <source>
        <dbReference type="SAM" id="Phobius"/>
    </source>
</evidence>
<evidence type="ECO:0000313" key="3">
    <source>
        <dbReference type="Proteomes" id="UP001304300"/>
    </source>
</evidence>
<sequence>MSEDENQKLIEFVEEQTKKAQRGVKTTYVLGIIAAVLIGGYLSFILYMERTFLNPQNLAYLIRLETEAAMPQLIRDTEDALVEKARSGAQSLSDEFIELVPRIAAAGKEQIDIAYQEQIPFLSEEFSLIVEEYIDQNGEELAAFAEEHSSQEFANYFTAEMMDELHRQLDTRMAQEYEGRGVAYFKENIVDAMVAMDYTVSDLLTKNPEDMNRRERLQRRLLARLVTSAIDSSDLENQ</sequence>
<organism evidence="2 3">
    <name type="scientific">Rubellicoccus peritrichatus</name>
    <dbReference type="NCBI Taxonomy" id="3080537"/>
    <lineage>
        <taxon>Bacteria</taxon>
        <taxon>Pseudomonadati</taxon>
        <taxon>Verrucomicrobiota</taxon>
        <taxon>Opitutia</taxon>
        <taxon>Puniceicoccales</taxon>
        <taxon>Cerasicoccaceae</taxon>
        <taxon>Rubellicoccus</taxon>
    </lineage>
</organism>
<feature type="transmembrane region" description="Helical" evidence="1">
    <location>
        <begin position="28"/>
        <end position="48"/>
    </location>
</feature>
<proteinExistence type="predicted"/>
<dbReference type="RefSeq" id="WP_317835600.1">
    <property type="nucleotide sequence ID" value="NZ_CP136920.1"/>
</dbReference>
<keyword evidence="1" id="KW-1133">Transmembrane helix</keyword>
<dbReference type="Proteomes" id="UP001304300">
    <property type="component" value="Chromosome"/>
</dbReference>
<gene>
    <name evidence="2" type="ORF">RZN69_08155</name>
</gene>
<dbReference type="KEGG" id="puo:RZN69_08155"/>
<evidence type="ECO:0000313" key="2">
    <source>
        <dbReference type="EMBL" id="WOO43064.1"/>
    </source>
</evidence>
<keyword evidence="3" id="KW-1185">Reference proteome</keyword>
<reference evidence="2 3" key="1">
    <citation type="submission" date="2023-10" db="EMBL/GenBank/DDBJ databases">
        <title>Rubellicoccus peritrichatus gen. nov., sp. nov., isolated from an algae of coral reef tank.</title>
        <authorList>
            <person name="Luo J."/>
        </authorList>
    </citation>
    <scope>NUCLEOTIDE SEQUENCE [LARGE SCALE GENOMIC DNA]</scope>
    <source>
        <strain evidence="2 3">CR14</strain>
    </source>
</reference>
<dbReference type="AlphaFoldDB" id="A0AAQ3LBI9"/>